<dbReference type="RefSeq" id="WP_015709479.1">
    <property type="nucleotide sequence ID" value="NC_015578.1"/>
</dbReference>
<accession>F5YLA1</accession>
<evidence type="ECO:0000259" key="1">
    <source>
        <dbReference type="Pfam" id="PF00148"/>
    </source>
</evidence>
<dbReference type="CDD" id="cd00316">
    <property type="entry name" value="Oxidoreductase_nitrogenase"/>
    <property type="match status" value="1"/>
</dbReference>
<dbReference type="OrthoDB" id="9802175at2"/>
<proteinExistence type="predicted"/>
<dbReference type="SUPFAM" id="SSF53807">
    <property type="entry name" value="Helical backbone' metal receptor"/>
    <property type="match status" value="1"/>
</dbReference>
<dbReference type="AlphaFoldDB" id="F5YLA1"/>
<dbReference type="eggNOG" id="COG2710">
    <property type="taxonomic scope" value="Bacteria"/>
</dbReference>
<name>F5YLA1_TREPZ</name>
<organism evidence="2 3">
    <name type="scientific">Treponema primitia (strain ATCC BAA-887 / DSM 12427 / ZAS-2)</name>
    <dbReference type="NCBI Taxonomy" id="545694"/>
    <lineage>
        <taxon>Bacteria</taxon>
        <taxon>Pseudomonadati</taxon>
        <taxon>Spirochaetota</taxon>
        <taxon>Spirochaetia</taxon>
        <taxon>Spirochaetales</taxon>
        <taxon>Treponemataceae</taxon>
        <taxon>Treponema</taxon>
    </lineage>
</organism>
<dbReference type="InterPro" id="IPR000510">
    <property type="entry name" value="Nase/OxRdtase_comp1"/>
</dbReference>
<feature type="domain" description="Nitrogenase/oxidoreductase component 1" evidence="1">
    <location>
        <begin position="13"/>
        <end position="428"/>
    </location>
</feature>
<sequence length="433" mass="46894">MNYYSENIAPDSFSGAIFAIEGIKDACTVLNGPTGCKFYHSAISDNQFFRTPTYDPLEHTEGFYFGQSRVPSTYLDGNDYVFGSGTKIADLLKSAVKKNFALIAVINSPGAALIGDDLERFLEMEVRDTPCFSVENTGFSGSFASGYQNALIGALKVLGLEASGKPKKKAVNLLGLCIYQKYYDQNYLVLKRLLDLCGIEVIAAPGGGDSAATIRCIPEAALNVVVYAEYGGEIGEYLRTGFGIPSLCPGEGPPIGFDAAAGFVRQVCEALDTDPGKALDTIDKARGRAYLYLSRFSSLLGLPKGALFSLKAEASTAYTLTRWFCGYLGMIPAAVSVLPDSDPHFTQKLKDFLEVIHYGETLQKSIIEAPTHILLADGNTIAELKLYGQQFCGIEIYLPSLGYMDITEKSIFGGEGALFLLEQILNGLRYVIH</sequence>
<dbReference type="Pfam" id="PF00148">
    <property type="entry name" value="Oxidored_nitro"/>
    <property type="match status" value="1"/>
</dbReference>
<evidence type="ECO:0000313" key="3">
    <source>
        <dbReference type="Proteomes" id="UP000009223"/>
    </source>
</evidence>
<reference evidence="2 3" key="2">
    <citation type="journal article" date="2011" name="ISME J.">
        <title>RNA-seq reveals cooperative metabolic interactions between two termite-gut spirochete species in co-culture.</title>
        <authorList>
            <person name="Rosenthal A.Z."/>
            <person name="Matson E.G."/>
            <person name="Eldar A."/>
            <person name="Leadbetter J.R."/>
        </authorList>
    </citation>
    <scope>NUCLEOTIDE SEQUENCE [LARGE SCALE GENOMIC DNA]</scope>
    <source>
        <strain evidence="3">ATCC BAA-887 / DSM 12427 / ZAS-2</strain>
    </source>
</reference>
<dbReference type="InterPro" id="IPR049939">
    <property type="entry name" value="NifE-like"/>
</dbReference>
<dbReference type="KEGG" id="tpi:TREPR_0542"/>
<dbReference type="HOGENOM" id="CLU_051299_0_0_12"/>
<dbReference type="GO" id="GO:0016491">
    <property type="term" value="F:oxidoreductase activity"/>
    <property type="evidence" value="ECO:0007669"/>
    <property type="project" value="InterPro"/>
</dbReference>
<dbReference type="Gene3D" id="3.40.50.1980">
    <property type="entry name" value="Nitrogenase molybdenum iron protein domain"/>
    <property type="match status" value="2"/>
</dbReference>
<keyword evidence="3" id="KW-1185">Reference proteome</keyword>
<evidence type="ECO:0000313" key="2">
    <source>
        <dbReference type="EMBL" id="AEF85679.1"/>
    </source>
</evidence>
<dbReference type="EMBL" id="CP001843">
    <property type="protein sequence ID" value="AEF85679.1"/>
    <property type="molecule type" value="Genomic_DNA"/>
</dbReference>
<protein>
    <submittedName>
        <fullName evidence="2">Oxidoreductase/nitrogenase, component 1</fullName>
    </submittedName>
</protein>
<dbReference type="STRING" id="545694.TREPR_0542"/>
<dbReference type="PANTHER" id="PTHR42956">
    <property type="entry name" value="NITROGENASE IRON-MOLYBDENUM COFACTOR BIOSYNTHESIS PROTEIN NIFE"/>
    <property type="match status" value="1"/>
</dbReference>
<dbReference type="Proteomes" id="UP000009223">
    <property type="component" value="Chromosome"/>
</dbReference>
<reference evidence="3" key="1">
    <citation type="submission" date="2009-12" db="EMBL/GenBank/DDBJ databases">
        <title>Complete sequence of Treponema primitia strain ZAS-2.</title>
        <authorList>
            <person name="Tetu S.G."/>
            <person name="Matson E."/>
            <person name="Ren Q."/>
            <person name="Seshadri R."/>
            <person name="Elbourne L."/>
            <person name="Hassan K.A."/>
            <person name="Durkin A."/>
            <person name="Radune D."/>
            <person name="Mohamoud Y."/>
            <person name="Shay R."/>
            <person name="Jin S."/>
            <person name="Zhang X."/>
            <person name="Lucey K."/>
            <person name="Ballor N.R."/>
            <person name="Ottesen E."/>
            <person name="Rosenthal R."/>
            <person name="Allen A."/>
            <person name="Leadbetter J.R."/>
            <person name="Paulsen I.T."/>
        </authorList>
    </citation>
    <scope>NUCLEOTIDE SEQUENCE [LARGE SCALE GENOMIC DNA]</scope>
    <source>
        <strain evidence="3">ATCC BAA-887 / DSM 12427 / ZAS-2</strain>
    </source>
</reference>
<dbReference type="PANTHER" id="PTHR42956:SF1">
    <property type="entry name" value="NITROGENASE IRON-MOLYBDENUM COFACTOR BIOSYNTHESIS PROTEIN NIFE"/>
    <property type="match status" value="1"/>
</dbReference>
<gene>
    <name evidence="2" type="ordered locus">TREPR_0542</name>
</gene>